<dbReference type="InterPro" id="IPR011051">
    <property type="entry name" value="RmlC_Cupin_sf"/>
</dbReference>
<protein>
    <recommendedName>
        <fullName evidence="3">Cysteine dioxygenase</fullName>
    </recommendedName>
</protein>
<evidence type="ECO:0000313" key="1">
    <source>
        <dbReference type="EMBL" id="GCL52428.1"/>
    </source>
</evidence>
<accession>A0A6H9GAW6</accession>
<dbReference type="Proteomes" id="UP000435041">
    <property type="component" value="Unassembled WGS sequence"/>
</dbReference>
<evidence type="ECO:0008006" key="3">
    <source>
        <dbReference type="Google" id="ProtNLM"/>
    </source>
</evidence>
<dbReference type="InterPro" id="IPR014710">
    <property type="entry name" value="RmlC-like_jellyroll"/>
</dbReference>
<organism evidence="1 2">
    <name type="scientific">Microcystis aeruginosa NIES-3804</name>
    <dbReference type="NCBI Taxonomy" id="2517783"/>
    <lineage>
        <taxon>Bacteria</taxon>
        <taxon>Bacillati</taxon>
        <taxon>Cyanobacteriota</taxon>
        <taxon>Cyanophyceae</taxon>
        <taxon>Oscillatoriophycideae</taxon>
        <taxon>Chroococcales</taxon>
        <taxon>Microcystaceae</taxon>
        <taxon>Microcystis</taxon>
    </lineage>
</organism>
<evidence type="ECO:0000313" key="2">
    <source>
        <dbReference type="Proteomes" id="UP000435041"/>
    </source>
</evidence>
<name>A0A6H9GAW6_MICAE</name>
<dbReference type="Gene3D" id="2.60.120.10">
    <property type="entry name" value="Jelly Rolls"/>
    <property type="match status" value="1"/>
</dbReference>
<sequence>MASTNGKFYRGSSPRPEREDILEIVYRYSSCRVNDDFDQEKEMQVLDIIKKSFSNPELFDWVHRVDELIEWQLERGKVPEEKVIQEILAIHKLVIDLNLHPCEPLKFSEFSEIVKNFCRHIFDIKQYFSESDYIIFNPQKFLRNLIAKSESLTVYAIGWLPGQFTDIHHHGYDLDAILVLEGRLTHWLWEPAVDPAAATPVPQYFTAGDIITIDRHQCHKIANTTSINLKTIHIRLRDATVDNFQDEGVGFRDDRWFRDDHWNRPLSKESDKKEKIKGVCLVMLKDMSEYRLNTLSRT</sequence>
<reference evidence="1 2" key="1">
    <citation type="submission" date="2019-02" db="EMBL/GenBank/DDBJ databases">
        <title>Draft genome sequence of Arthrospira platensis NIES-3804.</title>
        <authorList>
            <person name="Yamaguchi H."/>
            <person name="Suzuki S."/>
            <person name="Kawachi M."/>
        </authorList>
    </citation>
    <scope>NUCLEOTIDE SEQUENCE [LARGE SCALE GENOMIC DNA]</scope>
    <source>
        <strain evidence="1 2">NIES-3804</strain>
    </source>
</reference>
<gene>
    <name evidence="1" type="ORF">NIES3804_40180</name>
</gene>
<dbReference type="AlphaFoldDB" id="A0A6H9GAW6"/>
<dbReference type="EMBL" id="BJCI01000105">
    <property type="protein sequence ID" value="GCL52428.1"/>
    <property type="molecule type" value="Genomic_DNA"/>
</dbReference>
<proteinExistence type="predicted"/>
<dbReference type="CDD" id="cd10548">
    <property type="entry name" value="cupin_CDO"/>
    <property type="match status" value="1"/>
</dbReference>
<dbReference type="SUPFAM" id="SSF51182">
    <property type="entry name" value="RmlC-like cupins"/>
    <property type="match status" value="1"/>
</dbReference>
<comment type="caution">
    <text evidence="1">The sequence shown here is derived from an EMBL/GenBank/DDBJ whole genome shotgun (WGS) entry which is preliminary data.</text>
</comment>